<protein>
    <submittedName>
        <fullName evidence="1">Uncharacterized protein</fullName>
    </submittedName>
</protein>
<dbReference type="InParanoid" id="A0A3Q7HHD4"/>
<dbReference type="Proteomes" id="UP000004994">
    <property type="component" value="Chromosome 7"/>
</dbReference>
<dbReference type="Gramene" id="Solyc07g062765.1.1">
    <property type="protein sequence ID" value="Solyc07g062765.1.1"/>
    <property type="gene ID" value="Solyc07g062765.1"/>
</dbReference>
<accession>A0A3Q7HHD4</accession>
<keyword evidence="2" id="KW-1185">Reference proteome</keyword>
<organism evidence="1">
    <name type="scientific">Solanum lycopersicum</name>
    <name type="common">Tomato</name>
    <name type="synonym">Lycopersicon esculentum</name>
    <dbReference type="NCBI Taxonomy" id="4081"/>
    <lineage>
        <taxon>Eukaryota</taxon>
        <taxon>Viridiplantae</taxon>
        <taxon>Streptophyta</taxon>
        <taxon>Embryophyta</taxon>
        <taxon>Tracheophyta</taxon>
        <taxon>Spermatophyta</taxon>
        <taxon>Magnoliopsida</taxon>
        <taxon>eudicotyledons</taxon>
        <taxon>Gunneridae</taxon>
        <taxon>Pentapetalae</taxon>
        <taxon>asterids</taxon>
        <taxon>lamiids</taxon>
        <taxon>Solanales</taxon>
        <taxon>Solanaceae</taxon>
        <taxon>Solanoideae</taxon>
        <taxon>Solaneae</taxon>
        <taxon>Solanum</taxon>
        <taxon>Solanum subgen. Lycopersicon</taxon>
    </lineage>
</organism>
<dbReference type="EnsemblPlants" id="Solyc07g062765.1.1">
    <property type="protein sequence ID" value="Solyc07g062765.1.1"/>
    <property type="gene ID" value="Solyc07g062765.1"/>
</dbReference>
<reference evidence="1" key="2">
    <citation type="submission" date="2019-01" db="UniProtKB">
        <authorList>
            <consortium name="EnsemblPlants"/>
        </authorList>
    </citation>
    <scope>IDENTIFICATION</scope>
    <source>
        <strain evidence="1">cv. Heinz 1706</strain>
    </source>
</reference>
<reference evidence="1" key="1">
    <citation type="journal article" date="2012" name="Nature">
        <title>The tomato genome sequence provides insights into fleshy fruit evolution.</title>
        <authorList>
            <consortium name="Tomato Genome Consortium"/>
        </authorList>
    </citation>
    <scope>NUCLEOTIDE SEQUENCE [LARGE SCALE GENOMIC DNA]</scope>
    <source>
        <strain evidence="1">cv. Heinz 1706</strain>
    </source>
</reference>
<name>A0A3Q7HHD4_SOLLC</name>
<evidence type="ECO:0000313" key="2">
    <source>
        <dbReference type="Proteomes" id="UP000004994"/>
    </source>
</evidence>
<sequence length="143" mass="15308">MHELSLRTLCSELVTCLEGTEWFTATKWGGSRSTAPISGKLETPYASGIAGVQFSAVSSGRHVSNVSAFSRNSSGLQPPSLRERYKGSQANLRTKGTYQKHQGCGHAYTFHLLNKGAPQIGGSFESISSLLSTMVKAPFLVLA</sequence>
<proteinExistence type="predicted"/>
<evidence type="ECO:0000313" key="1">
    <source>
        <dbReference type="EnsemblPlants" id="Solyc07g062765.1.1"/>
    </source>
</evidence>
<dbReference type="AlphaFoldDB" id="A0A3Q7HHD4"/>